<gene>
    <name evidence="1" type="ORF">PLEPLA_LOCUS15657</name>
</gene>
<protein>
    <submittedName>
        <fullName evidence="1">Uncharacterized protein</fullName>
    </submittedName>
</protein>
<accession>A0A9N7UAA5</accession>
<dbReference type="AlphaFoldDB" id="A0A9N7UAA5"/>
<name>A0A9N7UAA5_PLEPL</name>
<evidence type="ECO:0000313" key="2">
    <source>
        <dbReference type="Proteomes" id="UP001153269"/>
    </source>
</evidence>
<keyword evidence="2" id="KW-1185">Reference proteome</keyword>
<proteinExistence type="predicted"/>
<evidence type="ECO:0000313" key="1">
    <source>
        <dbReference type="EMBL" id="CAB1427715.1"/>
    </source>
</evidence>
<dbReference type="EMBL" id="CADEAL010000990">
    <property type="protein sequence ID" value="CAB1427715.1"/>
    <property type="molecule type" value="Genomic_DNA"/>
</dbReference>
<sequence>MPHGKFAFSNTHTDKRYVPTINIKSFFDLAKDGAIEEWSGNLQEYKRLLPLGNDILNNNKAPLTSIVELIPEEVVMRSSNLSASWLGVCSVEGEGGARG</sequence>
<comment type="caution">
    <text evidence="1">The sequence shown here is derived from an EMBL/GenBank/DDBJ whole genome shotgun (WGS) entry which is preliminary data.</text>
</comment>
<organism evidence="1 2">
    <name type="scientific">Pleuronectes platessa</name>
    <name type="common">European plaice</name>
    <dbReference type="NCBI Taxonomy" id="8262"/>
    <lineage>
        <taxon>Eukaryota</taxon>
        <taxon>Metazoa</taxon>
        <taxon>Chordata</taxon>
        <taxon>Craniata</taxon>
        <taxon>Vertebrata</taxon>
        <taxon>Euteleostomi</taxon>
        <taxon>Actinopterygii</taxon>
        <taxon>Neopterygii</taxon>
        <taxon>Teleostei</taxon>
        <taxon>Neoteleostei</taxon>
        <taxon>Acanthomorphata</taxon>
        <taxon>Carangaria</taxon>
        <taxon>Pleuronectiformes</taxon>
        <taxon>Pleuronectoidei</taxon>
        <taxon>Pleuronectidae</taxon>
        <taxon>Pleuronectes</taxon>
    </lineage>
</organism>
<dbReference type="Proteomes" id="UP001153269">
    <property type="component" value="Unassembled WGS sequence"/>
</dbReference>
<reference evidence="1" key="1">
    <citation type="submission" date="2020-03" db="EMBL/GenBank/DDBJ databases">
        <authorList>
            <person name="Weist P."/>
        </authorList>
    </citation>
    <scope>NUCLEOTIDE SEQUENCE</scope>
</reference>